<gene>
    <name evidence="7" type="primary">purA</name>
    <name evidence="8" type="ORF">CVU83_00470</name>
</gene>
<dbReference type="Pfam" id="PF00709">
    <property type="entry name" value="Adenylsucc_synt"/>
    <property type="match status" value="1"/>
</dbReference>
<keyword evidence="3 7" id="KW-0547">Nucleotide-binding</keyword>
<keyword evidence="2 7" id="KW-0479">Metal-binding</keyword>
<dbReference type="InterPro" id="IPR042111">
    <property type="entry name" value="Adenylosuccinate_synth_dom3"/>
</dbReference>
<comment type="caution">
    <text evidence="8">The sequence shown here is derived from an EMBL/GenBank/DDBJ whole genome shotgun (WGS) entry which is preliminary data.</text>
</comment>
<dbReference type="InterPro" id="IPR042110">
    <property type="entry name" value="Adenylosuccinate_synth_dom2"/>
</dbReference>
<dbReference type="GO" id="GO:0000287">
    <property type="term" value="F:magnesium ion binding"/>
    <property type="evidence" value="ECO:0007669"/>
    <property type="project" value="UniProtKB-UniRule"/>
</dbReference>
<comment type="function">
    <text evidence="7">Plays an important role in the de novo pathway of purine nucleotide biosynthesis. Catalyzes the first committed step in the biosynthesis of AMP from IMP.</text>
</comment>
<protein>
    <recommendedName>
        <fullName evidence="7">Adenylosuccinate synthetase</fullName>
        <shortName evidence="7">AMPSase</shortName>
        <shortName evidence="7">AdSS</shortName>
        <ecNumber evidence="7">6.3.4.4</ecNumber>
    </recommendedName>
    <alternativeName>
        <fullName evidence="7">IMP--aspartate ligase</fullName>
    </alternativeName>
</protein>
<feature type="binding site" evidence="7">
    <location>
        <begin position="50"/>
        <end position="52"/>
    </location>
    <ligand>
        <name>GTP</name>
        <dbReference type="ChEBI" id="CHEBI:37565"/>
    </ligand>
</feature>
<comment type="cofactor">
    <cofactor evidence="7">
        <name>Mg(2+)</name>
        <dbReference type="ChEBI" id="CHEBI:18420"/>
    </cofactor>
    <text evidence="7">Binds 1 Mg(2+) ion per subunit.</text>
</comment>
<dbReference type="EMBL" id="PHAH01000004">
    <property type="protein sequence ID" value="PKM89192.1"/>
    <property type="molecule type" value="Genomic_DNA"/>
</dbReference>
<dbReference type="GO" id="GO:0004019">
    <property type="term" value="F:adenylosuccinate synthase activity"/>
    <property type="evidence" value="ECO:0007669"/>
    <property type="project" value="UniProtKB-UniRule"/>
</dbReference>
<evidence type="ECO:0000256" key="6">
    <source>
        <dbReference type="ARBA" id="ARBA00023134"/>
    </source>
</evidence>
<feature type="binding site" evidence="7">
    <location>
        <position position="50"/>
    </location>
    <ligand>
        <name>Mg(2+)</name>
        <dbReference type="ChEBI" id="CHEBI:18420"/>
    </ligand>
</feature>
<reference evidence="8 9" key="1">
    <citation type="journal article" date="2017" name="ISME J.">
        <title>Potential for microbial H2 and metal transformations associated with novel bacteria and archaea in deep terrestrial subsurface sediments.</title>
        <authorList>
            <person name="Hernsdorf A.W."/>
            <person name="Amano Y."/>
            <person name="Miyakawa K."/>
            <person name="Ise K."/>
            <person name="Suzuki Y."/>
            <person name="Anantharaman K."/>
            <person name="Probst A."/>
            <person name="Burstein D."/>
            <person name="Thomas B.C."/>
            <person name="Banfield J.F."/>
        </authorList>
    </citation>
    <scope>NUCLEOTIDE SEQUENCE [LARGE SCALE GENOMIC DNA]</scope>
    <source>
        <strain evidence="8">HGW-Falkowbacteria-2</strain>
    </source>
</reference>
<keyword evidence="1 7" id="KW-0436">Ligase</keyword>
<proteinExistence type="inferred from homology"/>
<dbReference type="AlphaFoldDB" id="A0A2N2E3E8"/>
<dbReference type="InterPro" id="IPR027417">
    <property type="entry name" value="P-loop_NTPase"/>
</dbReference>
<feature type="binding site" evidence="7">
    <location>
        <begin position="488"/>
        <end position="490"/>
    </location>
    <ligand>
        <name>GTP</name>
        <dbReference type="ChEBI" id="CHEBI:37565"/>
    </ligand>
</feature>
<keyword evidence="7" id="KW-0963">Cytoplasm</keyword>
<feature type="binding site" evidence="7">
    <location>
        <position position="152"/>
    </location>
    <ligand>
        <name>IMP</name>
        <dbReference type="ChEBI" id="CHEBI:58053"/>
        <note>ligand shared between dimeric partners</note>
    </ligand>
</feature>
<dbReference type="SUPFAM" id="SSF52540">
    <property type="entry name" value="P-loop containing nucleoside triphosphate hydrolases"/>
    <property type="match status" value="1"/>
</dbReference>
<dbReference type="FunFam" id="1.10.300.10:FF:000001">
    <property type="entry name" value="Adenylosuccinate synthetase"/>
    <property type="match status" value="1"/>
</dbReference>
<dbReference type="InterPro" id="IPR001114">
    <property type="entry name" value="Adenylosuccinate_synthetase"/>
</dbReference>
<dbReference type="GO" id="GO:0046040">
    <property type="term" value="P:IMP metabolic process"/>
    <property type="evidence" value="ECO:0007669"/>
    <property type="project" value="TreeGrafter"/>
</dbReference>
<dbReference type="GO" id="GO:0005525">
    <property type="term" value="F:GTP binding"/>
    <property type="evidence" value="ECO:0007669"/>
    <property type="project" value="UniProtKB-UniRule"/>
</dbReference>
<feature type="active site" description="Proton donor" evidence="7">
    <location>
        <position position="51"/>
    </location>
</feature>
<dbReference type="GO" id="GO:0044208">
    <property type="term" value="P:'de novo' AMP biosynthetic process"/>
    <property type="evidence" value="ECO:0007669"/>
    <property type="project" value="UniProtKB-UniRule"/>
</dbReference>
<keyword evidence="5 7" id="KW-0460">Magnesium</keyword>
<dbReference type="Gene3D" id="3.90.170.10">
    <property type="entry name" value="Adenylosuccinate Synthetase, subunit A, domain 3"/>
    <property type="match status" value="1"/>
</dbReference>
<dbReference type="PANTHER" id="PTHR11846">
    <property type="entry name" value="ADENYLOSUCCINATE SYNTHETASE"/>
    <property type="match status" value="1"/>
</dbReference>
<feature type="binding site" description="in other chain" evidence="7">
    <location>
        <position position="138"/>
    </location>
    <ligand>
        <name>IMP</name>
        <dbReference type="ChEBI" id="CHEBI:58053"/>
        <note>ligand shared between dimeric partners</note>
    </ligand>
</feature>
<feature type="active site" description="Proton acceptor" evidence="7">
    <location>
        <position position="23"/>
    </location>
</feature>
<comment type="pathway">
    <text evidence="7">Purine metabolism; AMP biosynthesis via de novo pathway; AMP from IMP: step 1/2.</text>
</comment>
<dbReference type="InterPro" id="IPR042109">
    <property type="entry name" value="Adenylosuccinate_synth_dom1"/>
</dbReference>
<dbReference type="PANTHER" id="PTHR11846:SF0">
    <property type="entry name" value="ADENYLOSUCCINATE SYNTHETASE"/>
    <property type="match status" value="1"/>
</dbReference>
<evidence type="ECO:0000256" key="5">
    <source>
        <dbReference type="ARBA" id="ARBA00022842"/>
    </source>
</evidence>
<dbReference type="GO" id="GO:0005737">
    <property type="term" value="C:cytoplasm"/>
    <property type="evidence" value="ECO:0007669"/>
    <property type="project" value="UniProtKB-SubCell"/>
</dbReference>
<accession>A0A2N2E3E8</accession>
<dbReference type="EC" id="6.3.4.4" evidence="7"/>
<evidence type="ECO:0000256" key="3">
    <source>
        <dbReference type="ARBA" id="ARBA00022741"/>
    </source>
</evidence>
<keyword evidence="4 7" id="KW-0658">Purine biosynthesis</keyword>
<comment type="subunit">
    <text evidence="7">Homodimer.</text>
</comment>
<keyword evidence="6 7" id="KW-0342">GTP-binding</keyword>
<feature type="binding site" description="in other chain" evidence="7">
    <location>
        <position position="271"/>
    </location>
    <ligand>
        <name>IMP</name>
        <dbReference type="ChEBI" id="CHEBI:58053"/>
        <note>ligand shared between dimeric partners</note>
    </ligand>
</feature>
<dbReference type="HAMAP" id="MF_00011">
    <property type="entry name" value="Adenylosucc_synth"/>
    <property type="match status" value="1"/>
</dbReference>
<feature type="binding site" evidence="7">
    <location>
        <begin position="393"/>
        <end position="395"/>
    </location>
    <ligand>
        <name>GTP</name>
        <dbReference type="ChEBI" id="CHEBI:37565"/>
    </ligand>
</feature>
<dbReference type="Proteomes" id="UP000233325">
    <property type="component" value="Unassembled WGS sequence"/>
</dbReference>
<evidence type="ECO:0000256" key="1">
    <source>
        <dbReference type="ARBA" id="ARBA00022598"/>
    </source>
</evidence>
<dbReference type="Gene3D" id="1.10.300.10">
    <property type="entry name" value="Adenylosuccinate Synthetase, subunit A, domain 2"/>
    <property type="match status" value="1"/>
</dbReference>
<dbReference type="SMART" id="SM00788">
    <property type="entry name" value="Adenylsucc_synt"/>
    <property type="match status" value="1"/>
</dbReference>
<dbReference type="Gene3D" id="3.40.440.10">
    <property type="entry name" value="Adenylosuccinate Synthetase, subunit A, domain 1"/>
    <property type="match status" value="1"/>
</dbReference>
<dbReference type="UniPathway" id="UPA00075">
    <property type="reaction ID" value="UER00335"/>
</dbReference>
<feature type="binding site" evidence="7">
    <location>
        <begin position="362"/>
        <end position="368"/>
    </location>
    <ligand>
        <name>substrate</name>
    </ligand>
</feature>
<comment type="subcellular location">
    <subcellularLocation>
        <location evidence="7">Cytoplasm</location>
    </subcellularLocation>
</comment>
<feature type="binding site" description="in other chain" evidence="7">
    <location>
        <begin position="48"/>
        <end position="51"/>
    </location>
    <ligand>
        <name>IMP</name>
        <dbReference type="ChEBI" id="CHEBI:58053"/>
        <note>ligand shared between dimeric partners</note>
    </ligand>
</feature>
<evidence type="ECO:0000256" key="4">
    <source>
        <dbReference type="ARBA" id="ARBA00022755"/>
    </source>
</evidence>
<feature type="binding site" evidence="7">
    <location>
        <position position="23"/>
    </location>
    <ligand>
        <name>Mg(2+)</name>
        <dbReference type="ChEBI" id="CHEBI:18420"/>
    </ligand>
</feature>
<feature type="binding site" description="in other chain" evidence="7">
    <location>
        <position position="256"/>
    </location>
    <ligand>
        <name>IMP</name>
        <dbReference type="ChEBI" id="CHEBI:58053"/>
        <note>ligand shared between dimeric partners</note>
    </ligand>
</feature>
<comment type="similarity">
    <text evidence="7">Belongs to the adenylosuccinate synthetase family.</text>
</comment>
<comment type="catalytic activity">
    <reaction evidence="7">
        <text>IMP + L-aspartate + GTP = N(6)-(1,2-dicarboxyethyl)-AMP + GDP + phosphate + 2 H(+)</text>
        <dbReference type="Rhea" id="RHEA:15753"/>
        <dbReference type="ChEBI" id="CHEBI:15378"/>
        <dbReference type="ChEBI" id="CHEBI:29991"/>
        <dbReference type="ChEBI" id="CHEBI:37565"/>
        <dbReference type="ChEBI" id="CHEBI:43474"/>
        <dbReference type="ChEBI" id="CHEBI:57567"/>
        <dbReference type="ChEBI" id="CHEBI:58053"/>
        <dbReference type="ChEBI" id="CHEBI:58189"/>
        <dbReference type="EC" id="6.3.4.4"/>
    </reaction>
</comment>
<comment type="caution">
    <text evidence="7">Lacks conserved residue(s) required for the propagation of feature annotation.</text>
</comment>
<evidence type="ECO:0000313" key="9">
    <source>
        <dbReference type="Proteomes" id="UP000233325"/>
    </source>
</evidence>
<feature type="binding site" evidence="7">
    <location>
        <position position="368"/>
    </location>
    <ligand>
        <name>GTP</name>
        <dbReference type="ChEBI" id="CHEBI:37565"/>
    </ligand>
</feature>
<sequence length="505" mass="56355">MKKNRLEDENVKTIAITCLQFGDTGKGKFVDLYADWADIIIRGTGGDNAGHTICANGKTYVTHLIPSGIFRKGKINIIGSGTVVNPKSIIEELNNLGLKGLNSGRLMISMNAGLILPMHIAWDKLREYAAGRGKIGSTGKGIGPAYADRIDRYGLTMNDILNPTIFRKKVKRYLAYKAPFFKTFSAEARKLVMNCDQLNNGFYYDFGDENIIDENVECICEKYLEYAEILRPMIADTDSYVRSQLGIKNILLEGSQGALLSIDKGTYPFVTSSDCTVAGLAKGAGLKESDVDKSFGIAKAPLTSRVGKGSFPSEIGGDQSEAWCNGEGTRELEEKLYGDDVNAQDEFLQGVALRKKGFEYGATTKRPRRVGWLDLPLLRYVLQFSSPDVIFTKLDVLDECKVIKICKQYRYCGETVYHGNRKIRNGDILDVAMKDDEILSQCECIYEEFPGWLEDITACREYSDLPQNLRNILDYVIAKTGCKLHMISVGPDREQTIFVPEENRR</sequence>
<organism evidence="8 9">
    <name type="scientific">Candidatus Falkowbacteria bacterium HGW-Falkowbacteria-2</name>
    <dbReference type="NCBI Taxonomy" id="2013769"/>
    <lineage>
        <taxon>Bacteria</taxon>
        <taxon>Candidatus Falkowiibacteriota</taxon>
    </lineage>
</organism>
<evidence type="ECO:0000313" key="8">
    <source>
        <dbReference type="EMBL" id="PKM89192.1"/>
    </source>
</evidence>
<evidence type="ECO:0000256" key="7">
    <source>
        <dbReference type="HAMAP-Rule" id="MF_00011"/>
    </source>
</evidence>
<name>A0A2N2E3E8_9BACT</name>
<evidence type="ECO:0000256" key="2">
    <source>
        <dbReference type="ARBA" id="ARBA00022723"/>
    </source>
</evidence>
<feature type="binding site" description="in other chain" evidence="7">
    <location>
        <position position="366"/>
    </location>
    <ligand>
        <name>IMP</name>
        <dbReference type="ChEBI" id="CHEBI:58053"/>
        <note>ligand shared between dimeric partners</note>
    </ligand>
</feature>